<dbReference type="SUPFAM" id="SSF53474">
    <property type="entry name" value="alpha/beta-Hydrolases"/>
    <property type="match status" value="1"/>
</dbReference>
<accession>A0A5N7BXW4</accession>
<protein>
    <submittedName>
        <fullName evidence="2">Serine hydrolase FSH</fullName>
    </submittedName>
</protein>
<keyword evidence="1 2" id="KW-0378">Hydrolase</keyword>
<reference evidence="2" key="1">
    <citation type="submission" date="2019-04" db="EMBL/GenBank/DDBJ databases">
        <title>Friends and foes A comparative genomics studyof 23 Aspergillus species from section Flavi.</title>
        <authorList>
            <consortium name="DOE Joint Genome Institute"/>
            <person name="Kjaerbolling I."/>
            <person name="Vesth T."/>
            <person name="Frisvad J.C."/>
            <person name="Nybo J.L."/>
            <person name="Theobald S."/>
            <person name="Kildgaard S."/>
            <person name="Isbrandt T."/>
            <person name="Kuo A."/>
            <person name="Sato A."/>
            <person name="Lyhne E.K."/>
            <person name="Kogle M.E."/>
            <person name="Wiebenga A."/>
            <person name="Kun R.S."/>
            <person name="Lubbers R.J."/>
            <person name="Makela M.R."/>
            <person name="Barry K."/>
            <person name="Chovatia M."/>
            <person name="Clum A."/>
            <person name="Daum C."/>
            <person name="Haridas S."/>
            <person name="He G."/>
            <person name="LaButti K."/>
            <person name="Lipzen A."/>
            <person name="Mondo S."/>
            <person name="Riley R."/>
            <person name="Salamov A."/>
            <person name="Simmons B.A."/>
            <person name="Magnuson J.K."/>
            <person name="Henrissat B."/>
            <person name="Mortensen U.H."/>
            <person name="Larsen T.O."/>
            <person name="Devries R.P."/>
            <person name="Grigoriev I.V."/>
            <person name="Machida M."/>
            <person name="Baker S.E."/>
            <person name="Andersen M.R."/>
        </authorList>
    </citation>
    <scope>NUCLEOTIDE SEQUENCE [LARGE SCALE GENOMIC DNA]</scope>
    <source>
        <strain evidence="2">IBT 14317</strain>
    </source>
</reference>
<evidence type="ECO:0000256" key="1">
    <source>
        <dbReference type="ARBA" id="ARBA00022801"/>
    </source>
</evidence>
<evidence type="ECO:0000313" key="2">
    <source>
        <dbReference type="EMBL" id="KAE8386671.1"/>
    </source>
</evidence>
<dbReference type="GO" id="GO:0016787">
    <property type="term" value="F:hydrolase activity"/>
    <property type="evidence" value="ECO:0007669"/>
    <property type="project" value="UniProtKB-KW"/>
</dbReference>
<name>A0A5N6FFS0_PETAA</name>
<dbReference type="Proteomes" id="UP000326877">
    <property type="component" value="Unassembled WGS sequence"/>
</dbReference>
<gene>
    <name evidence="2" type="ORF">BDV23DRAFT_162830</name>
</gene>
<dbReference type="EMBL" id="ML735307">
    <property type="protein sequence ID" value="KAE8386671.1"/>
    <property type="molecule type" value="Genomic_DNA"/>
</dbReference>
<dbReference type="InterPro" id="IPR005645">
    <property type="entry name" value="FSH-like_dom"/>
</dbReference>
<dbReference type="PANTHER" id="PTHR48070">
    <property type="entry name" value="ESTERASE OVCA2"/>
    <property type="match status" value="1"/>
</dbReference>
<dbReference type="GO" id="GO:0005737">
    <property type="term" value="C:cytoplasm"/>
    <property type="evidence" value="ECO:0007669"/>
    <property type="project" value="TreeGrafter"/>
</dbReference>
<accession>A0A5N6FFS0</accession>
<dbReference type="OMA" id="LMFSQGC"/>
<sequence>MGPKIRILCLHGKGTSALVFRSQTTSFRTRLNDLPLEFDFIDAPHPTTPAAGIDLFYDPPYYAFWPDDTLSNVHSARKWLLDHIATHGPYDAVMGFSQGSILAASTLLWHAYESPGTPPPFKAAIFICGGAPLGVLEEVGYEIPPEVREWDLESRRRLAAVADKKAILAAGSARWKEEEIDVEGVRGSLVGEVKIQVPTVHVYGSRDPRYGAGVLLSGVCEERKRRDFNHGGGHDIPRGQVVSDKLAELVRWALREGRVC</sequence>
<proteinExistence type="predicted"/>
<dbReference type="GO" id="GO:0005634">
    <property type="term" value="C:nucleus"/>
    <property type="evidence" value="ECO:0007669"/>
    <property type="project" value="TreeGrafter"/>
</dbReference>
<dbReference type="Gene3D" id="3.40.50.1820">
    <property type="entry name" value="alpha/beta hydrolase"/>
    <property type="match status" value="1"/>
</dbReference>
<dbReference type="InterPro" id="IPR050593">
    <property type="entry name" value="LovG"/>
</dbReference>
<dbReference type="PANTHER" id="PTHR48070:SF7">
    <property type="entry name" value="SERINE HYDROLASE FSH DOMAIN-CONTAINING PROTEIN-RELATED"/>
    <property type="match status" value="1"/>
</dbReference>
<dbReference type="InterPro" id="IPR029058">
    <property type="entry name" value="AB_hydrolase_fold"/>
</dbReference>
<dbReference type="AlphaFoldDB" id="A0A5N6FFS0"/>
<dbReference type="GO" id="GO:0019748">
    <property type="term" value="P:secondary metabolic process"/>
    <property type="evidence" value="ECO:0007669"/>
    <property type="project" value="TreeGrafter"/>
</dbReference>
<dbReference type="Pfam" id="PF03959">
    <property type="entry name" value="FSH1"/>
    <property type="match status" value="1"/>
</dbReference>
<organism evidence="2">
    <name type="scientific">Petromyces alliaceus</name>
    <name type="common">Aspergillus alliaceus</name>
    <dbReference type="NCBI Taxonomy" id="209559"/>
    <lineage>
        <taxon>Eukaryota</taxon>
        <taxon>Fungi</taxon>
        <taxon>Dikarya</taxon>
        <taxon>Ascomycota</taxon>
        <taxon>Pezizomycotina</taxon>
        <taxon>Eurotiomycetes</taxon>
        <taxon>Eurotiomycetidae</taxon>
        <taxon>Eurotiales</taxon>
        <taxon>Aspergillaceae</taxon>
        <taxon>Aspergillus</taxon>
        <taxon>Aspergillus subgen. Circumdati</taxon>
    </lineage>
</organism>
<dbReference type="OrthoDB" id="2094269at2759"/>